<dbReference type="Proteomes" id="UP000008311">
    <property type="component" value="Unassembled WGS sequence"/>
</dbReference>
<evidence type="ECO:0008006" key="3">
    <source>
        <dbReference type="Google" id="ProtNLM"/>
    </source>
</evidence>
<dbReference type="InParanoid" id="B9SEB5"/>
<dbReference type="AlphaFoldDB" id="B9SEB5"/>
<keyword evidence="2" id="KW-1185">Reference proteome</keyword>
<gene>
    <name evidence="1" type="ORF">RCOM_0961740</name>
</gene>
<evidence type="ECO:0000313" key="1">
    <source>
        <dbReference type="EMBL" id="EEF38074.1"/>
    </source>
</evidence>
<sequence>MLVTDPRGLLPLRAYGEEVIDFGLDCWTGLEVPLMEVAIQREISKYLPVNTVIVIAPVLPPLDDNEEDETYWSLNASGQFSARSDNESLKQHWKNVWGWEGPERVRMFLWLAMHARLLTNGERARRGFVEHGFVQDVMGKPSQLCMS</sequence>
<name>B9SEB5_RICCO</name>
<protein>
    <recommendedName>
        <fullName evidence="3">Reverse transcriptase zinc-binding domain-containing protein</fullName>
    </recommendedName>
</protein>
<organism evidence="1 2">
    <name type="scientific">Ricinus communis</name>
    <name type="common">Castor bean</name>
    <dbReference type="NCBI Taxonomy" id="3988"/>
    <lineage>
        <taxon>Eukaryota</taxon>
        <taxon>Viridiplantae</taxon>
        <taxon>Streptophyta</taxon>
        <taxon>Embryophyta</taxon>
        <taxon>Tracheophyta</taxon>
        <taxon>Spermatophyta</taxon>
        <taxon>Magnoliopsida</taxon>
        <taxon>eudicotyledons</taxon>
        <taxon>Gunneridae</taxon>
        <taxon>Pentapetalae</taxon>
        <taxon>rosids</taxon>
        <taxon>fabids</taxon>
        <taxon>Malpighiales</taxon>
        <taxon>Euphorbiaceae</taxon>
        <taxon>Acalyphoideae</taxon>
        <taxon>Acalypheae</taxon>
        <taxon>Ricinus</taxon>
    </lineage>
</organism>
<proteinExistence type="predicted"/>
<dbReference type="EMBL" id="EQ973935">
    <property type="protein sequence ID" value="EEF38074.1"/>
    <property type="molecule type" value="Genomic_DNA"/>
</dbReference>
<evidence type="ECO:0000313" key="2">
    <source>
        <dbReference type="Proteomes" id="UP000008311"/>
    </source>
</evidence>
<reference evidence="2" key="1">
    <citation type="journal article" date="2010" name="Nat. Biotechnol.">
        <title>Draft genome sequence of the oilseed species Ricinus communis.</title>
        <authorList>
            <person name="Chan A.P."/>
            <person name="Crabtree J."/>
            <person name="Zhao Q."/>
            <person name="Lorenzi H."/>
            <person name="Orvis J."/>
            <person name="Puiu D."/>
            <person name="Melake-Berhan A."/>
            <person name="Jones K.M."/>
            <person name="Redman J."/>
            <person name="Chen G."/>
            <person name="Cahoon E.B."/>
            <person name="Gedil M."/>
            <person name="Stanke M."/>
            <person name="Haas B.J."/>
            <person name="Wortman J.R."/>
            <person name="Fraser-Liggett C.M."/>
            <person name="Ravel J."/>
            <person name="Rabinowicz P.D."/>
        </authorList>
    </citation>
    <scope>NUCLEOTIDE SEQUENCE [LARGE SCALE GENOMIC DNA]</scope>
    <source>
        <strain evidence="2">cv. Hale</strain>
    </source>
</reference>
<accession>B9SEB5</accession>